<evidence type="ECO:0000256" key="2">
    <source>
        <dbReference type="ARBA" id="ARBA00009749"/>
    </source>
</evidence>
<sequence>MDMGGNVGSQSSTVFVRGLATGEIESDEAWKYFYREIRIGLSMGVVCGMMIGLAAFLWQQSPYLGLIVAVAMFATVTLAAIIGTLIPLFFWKVGADPAISAGPFVTTIKDVTGLLIYFYIATVFIGKLL</sequence>
<evidence type="ECO:0000256" key="7">
    <source>
        <dbReference type="ARBA" id="ARBA00023136"/>
    </source>
</evidence>
<feature type="domain" description="SLC41A/MgtE integral membrane" evidence="9">
    <location>
        <begin position="1"/>
        <end position="120"/>
    </location>
</feature>
<evidence type="ECO:0000313" key="11">
    <source>
        <dbReference type="Proteomes" id="UP000285138"/>
    </source>
</evidence>
<keyword evidence="5" id="KW-0460">Magnesium</keyword>
<comment type="subcellular location">
    <subcellularLocation>
        <location evidence="1">Membrane</location>
        <topology evidence="1">Multi-pass membrane protein</topology>
    </subcellularLocation>
</comment>
<dbReference type="PANTHER" id="PTHR41394:SF5">
    <property type="entry name" value="SLC41A_MGTE INTEGRAL MEMBRANE DOMAIN-CONTAINING PROTEIN"/>
    <property type="match status" value="1"/>
</dbReference>
<evidence type="ECO:0000256" key="4">
    <source>
        <dbReference type="ARBA" id="ARBA00022692"/>
    </source>
</evidence>
<protein>
    <submittedName>
        <fullName evidence="10">Magnesium transporter</fullName>
    </submittedName>
</protein>
<name>A0A424YIY0_9FIRM</name>
<dbReference type="InterPro" id="IPR036739">
    <property type="entry name" value="SLC41_membr_dom_sf"/>
</dbReference>
<feature type="transmembrane region" description="Helical" evidence="8">
    <location>
        <begin position="39"/>
        <end position="58"/>
    </location>
</feature>
<dbReference type="Pfam" id="PF01769">
    <property type="entry name" value="MgtE"/>
    <property type="match status" value="1"/>
</dbReference>
<keyword evidence="3" id="KW-0813">Transport</keyword>
<evidence type="ECO:0000256" key="6">
    <source>
        <dbReference type="ARBA" id="ARBA00022989"/>
    </source>
</evidence>
<proteinExistence type="inferred from homology"/>
<dbReference type="PANTHER" id="PTHR41394">
    <property type="entry name" value="MAGNESIUM TRANSPORTER MGTE"/>
    <property type="match status" value="1"/>
</dbReference>
<dbReference type="InterPro" id="IPR006667">
    <property type="entry name" value="SLC41_membr_dom"/>
</dbReference>
<evidence type="ECO:0000313" key="10">
    <source>
        <dbReference type="EMBL" id="RQD78424.1"/>
    </source>
</evidence>
<dbReference type="Proteomes" id="UP000285138">
    <property type="component" value="Unassembled WGS sequence"/>
</dbReference>
<organism evidence="10 11">
    <name type="scientific">Candidatus Syntrophonatronum acetioxidans</name>
    <dbReference type="NCBI Taxonomy" id="1795816"/>
    <lineage>
        <taxon>Bacteria</taxon>
        <taxon>Bacillati</taxon>
        <taxon>Bacillota</taxon>
        <taxon>Clostridia</taxon>
        <taxon>Eubacteriales</taxon>
        <taxon>Syntrophomonadaceae</taxon>
        <taxon>Candidatus Syntrophonatronum</taxon>
    </lineage>
</organism>
<gene>
    <name evidence="10" type="ORF">D5R97_00395</name>
</gene>
<keyword evidence="4 8" id="KW-0812">Transmembrane</keyword>
<dbReference type="EMBL" id="QZAA01000019">
    <property type="protein sequence ID" value="RQD78424.1"/>
    <property type="molecule type" value="Genomic_DNA"/>
</dbReference>
<dbReference type="GO" id="GO:0016020">
    <property type="term" value="C:membrane"/>
    <property type="evidence" value="ECO:0007669"/>
    <property type="project" value="UniProtKB-SubCell"/>
</dbReference>
<reference evidence="10 11" key="1">
    <citation type="submission" date="2018-08" db="EMBL/GenBank/DDBJ databases">
        <title>The metabolism and importance of syntrophic acetate oxidation coupled to methane or sulfide production in haloalkaline environments.</title>
        <authorList>
            <person name="Timmers P.H.A."/>
            <person name="Vavourakis C.D."/>
            <person name="Sorokin D.Y."/>
            <person name="Sinninghe Damste J.S."/>
            <person name="Muyzer G."/>
            <person name="Stams A.J.M."/>
            <person name="Plugge C.M."/>
        </authorList>
    </citation>
    <scope>NUCLEOTIDE SEQUENCE [LARGE SCALE GENOMIC DNA]</scope>
    <source>
        <strain evidence="10">MSAO_Bac1</strain>
    </source>
</reference>
<accession>A0A424YIY0</accession>
<feature type="transmembrane region" description="Helical" evidence="8">
    <location>
        <begin position="64"/>
        <end position="90"/>
    </location>
</feature>
<keyword evidence="7 8" id="KW-0472">Membrane</keyword>
<comment type="similarity">
    <text evidence="2">Belongs to the SLC41A transporter family.</text>
</comment>
<feature type="transmembrane region" description="Helical" evidence="8">
    <location>
        <begin position="111"/>
        <end position="128"/>
    </location>
</feature>
<evidence type="ECO:0000256" key="1">
    <source>
        <dbReference type="ARBA" id="ARBA00004141"/>
    </source>
</evidence>
<dbReference type="Gene3D" id="1.10.357.20">
    <property type="entry name" value="SLC41 divalent cation transporters, integral membrane domain"/>
    <property type="match status" value="1"/>
</dbReference>
<evidence type="ECO:0000256" key="8">
    <source>
        <dbReference type="SAM" id="Phobius"/>
    </source>
</evidence>
<evidence type="ECO:0000256" key="3">
    <source>
        <dbReference type="ARBA" id="ARBA00022448"/>
    </source>
</evidence>
<evidence type="ECO:0000256" key="5">
    <source>
        <dbReference type="ARBA" id="ARBA00022842"/>
    </source>
</evidence>
<dbReference type="SUPFAM" id="SSF161093">
    <property type="entry name" value="MgtE membrane domain-like"/>
    <property type="match status" value="1"/>
</dbReference>
<comment type="caution">
    <text evidence="10">The sequence shown here is derived from an EMBL/GenBank/DDBJ whole genome shotgun (WGS) entry which is preliminary data.</text>
</comment>
<dbReference type="AlphaFoldDB" id="A0A424YIY0"/>
<evidence type="ECO:0000259" key="9">
    <source>
        <dbReference type="Pfam" id="PF01769"/>
    </source>
</evidence>
<keyword evidence="6 8" id="KW-1133">Transmembrane helix</keyword>
<dbReference type="GO" id="GO:0008324">
    <property type="term" value="F:monoatomic cation transmembrane transporter activity"/>
    <property type="evidence" value="ECO:0007669"/>
    <property type="project" value="InterPro"/>
</dbReference>